<name>A0A5C6A7F7_9BACT</name>
<keyword evidence="2" id="KW-1133">Transmembrane helix</keyword>
<dbReference type="Pfam" id="PF13519">
    <property type="entry name" value="VWA_2"/>
    <property type="match status" value="1"/>
</dbReference>
<dbReference type="InterPro" id="IPR029062">
    <property type="entry name" value="Class_I_gatase-like"/>
</dbReference>
<dbReference type="Gene3D" id="3.40.50.880">
    <property type="match status" value="1"/>
</dbReference>
<feature type="region of interest" description="Disordered" evidence="1">
    <location>
        <begin position="466"/>
        <end position="488"/>
    </location>
</feature>
<dbReference type="InterPro" id="IPR036465">
    <property type="entry name" value="vWFA_dom_sf"/>
</dbReference>
<dbReference type="OrthoDB" id="9781333at2"/>
<accession>A0A5C6A7F7</accession>
<dbReference type="PROSITE" id="PS50234">
    <property type="entry name" value="VWFA"/>
    <property type="match status" value="1"/>
</dbReference>
<keyword evidence="2" id="KW-0812">Transmembrane</keyword>
<evidence type="ECO:0000256" key="2">
    <source>
        <dbReference type="SAM" id="Phobius"/>
    </source>
</evidence>
<dbReference type="EMBL" id="SJPM01000007">
    <property type="protein sequence ID" value="TWT95011.1"/>
    <property type="molecule type" value="Genomic_DNA"/>
</dbReference>
<dbReference type="SUPFAM" id="SSF52317">
    <property type="entry name" value="Class I glutamine amidotransferase-like"/>
    <property type="match status" value="1"/>
</dbReference>
<dbReference type="AlphaFoldDB" id="A0A5C6A7F7"/>
<evidence type="ECO:0000313" key="4">
    <source>
        <dbReference type="EMBL" id="TWT95011.1"/>
    </source>
</evidence>
<feature type="transmembrane region" description="Helical" evidence="2">
    <location>
        <begin position="41"/>
        <end position="62"/>
    </location>
</feature>
<dbReference type="PANTHER" id="PTHR37947">
    <property type="entry name" value="BLL2462 PROTEIN"/>
    <property type="match status" value="1"/>
</dbReference>
<dbReference type="CDD" id="cd00198">
    <property type="entry name" value="vWFA"/>
    <property type="match status" value="1"/>
</dbReference>
<dbReference type="PANTHER" id="PTHR37947:SF1">
    <property type="entry name" value="BLL2462 PROTEIN"/>
    <property type="match status" value="1"/>
</dbReference>
<keyword evidence="2" id="KW-0472">Membrane</keyword>
<keyword evidence="5" id="KW-1185">Reference proteome</keyword>
<reference evidence="4 5" key="1">
    <citation type="submission" date="2019-02" db="EMBL/GenBank/DDBJ databases">
        <title>Deep-cultivation of Planctomycetes and their phenomic and genomic characterization uncovers novel biology.</title>
        <authorList>
            <person name="Wiegand S."/>
            <person name="Jogler M."/>
            <person name="Boedeker C."/>
            <person name="Pinto D."/>
            <person name="Vollmers J."/>
            <person name="Rivas-Marin E."/>
            <person name="Kohn T."/>
            <person name="Peeters S.H."/>
            <person name="Heuer A."/>
            <person name="Rast P."/>
            <person name="Oberbeckmann S."/>
            <person name="Bunk B."/>
            <person name="Jeske O."/>
            <person name="Meyerdierks A."/>
            <person name="Storesund J.E."/>
            <person name="Kallscheuer N."/>
            <person name="Luecker S."/>
            <person name="Lage O.M."/>
            <person name="Pohl T."/>
            <person name="Merkel B.J."/>
            <person name="Hornburger P."/>
            <person name="Mueller R.-W."/>
            <person name="Bruemmer F."/>
            <person name="Labrenz M."/>
            <person name="Spormann A.M."/>
            <person name="Op Den Camp H."/>
            <person name="Overmann J."/>
            <person name="Amann R."/>
            <person name="Jetten M.S.M."/>
            <person name="Mascher T."/>
            <person name="Medema M.H."/>
            <person name="Devos D.P."/>
            <person name="Kaster A.-K."/>
            <person name="Ovreas L."/>
            <person name="Rohde M."/>
            <person name="Galperin M.Y."/>
            <person name="Jogler C."/>
        </authorList>
    </citation>
    <scope>NUCLEOTIDE SEQUENCE [LARGE SCALE GENOMIC DNA]</scope>
    <source>
        <strain evidence="4 5">Pla100</strain>
    </source>
</reference>
<comment type="caution">
    <text evidence="4">The sequence shown here is derived from an EMBL/GenBank/DDBJ whole genome shotgun (WGS) entry which is preliminary data.</text>
</comment>
<sequence>MSLSWDPVYDSQSVAVLLAIAIVALLLWVTPSGTTPYRRRILLLLRGLAAIALVLTLVRPALVQTDNRPTVATLVIAADSSRSMTLASGELSSDSGSQTRWEQQRMLLESLARQLGLNDERLNVALFQYDQTTSSIGGGPVKDLGEWIEPLSQIDPAGNLTDLAGPLQTATDAARTTPLAGVVLFGDGTQTFTPGASGEDDLGSVNIGPMDAAKLIGAMGVPLWTVALGPDSQAGAVRDVAVVSLPETYRMFSGNETEIAFEVAVQGYPGRTIPITLTWVNQNNQSTIAASRTLPASGNRDTVPLRVPLIAPEAGTYRLIVQAESPAGETDTSNDRQLAFVDVRSGGGRVLYLEGTPRLEQMFLRRAVRRFPDLELAYRWIPRDTSSRWPIDLSDDLQPGRYDIVILGDLHSAALGEKQLRTLAEMVNEGTALLTLGGEHAYGPGGYADSPLAQVLPVEMDASVRQSPGPIASEAGAASDATPGQIKKPFRLNVRRPHPITTIVTGDSSWTSLPEMPGANRWTGVRVAPGVQVLLDAGKQLNINTADDQVQPMMVIGEYGQGRVASVAFDSTWTWWRGGANEFHRRYWRQLMLWLLSREETDEDQIRIEMSPRRFIASEGSAFTASVTRAGATPTNADAVSNRVAEIQLEDGTTQNVPAQTTVQQNDQSQLVRISGSVPTGLPPGIHSLKVSIEGTNPMSSTMPFQVIDDTREFIADAPNHALLGRLASATSAAGGESFRADQIEQLAERITDQRRRAQRVVIEKKRLGDDPITGWMLFVLFAGSLSIEWYLRRQWGLA</sequence>
<organism evidence="4 5">
    <name type="scientific">Neorhodopirellula pilleata</name>
    <dbReference type="NCBI Taxonomy" id="2714738"/>
    <lineage>
        <taxon>Bacteria</taxon>
        <taxon>Pseudomonadati</taxon>
        <taxon>Planctomycetota</taxon>
        <taxon>Planctomycetia</taxon>
        <taxon>Pirellulales</taxon>
        <taxon>Pirellulaceae</taxon>
        <taxon>Neorhodopirellula</taxon>
    </lineage>
</organism>
<protein>
    <recommendedName>
        <fullName evidence="3">VWFA domain-containing protein</fullName>
    </recommendedName>
</protein>
<dbReference type="Proteomes" id="UP000316213">
    <property type="component" value="Unassembled WGS sequence"/>
</dbReference>
<dbReference type="SUPFAM" id="SSF53300">
    <property type="entry name" value="vWA-like"/>
    <property type="match status" value="1"/>
</dbReference>
<dbReference type="RefSeq" id="WP_146578959.1">
    <property type="nucleotide sequence ID" value="NZ_SJPM01000007.1"/>
</dbReference>
<proteinExistence type="predicted"/>
<evidence type="ECO:0000313" key="5">
    <source>
        <dbReference type="Proteomes" id="UP000316213"/>
    </source>
</evidence>
<evidence type="ECO:0000259" key="3">
    <source>
        <dbReference type="PROSITE" id="PS50234"/>
    </source>
</evidence>
<gene>
    <name evidence="4" type="ORF">Pla100_35900</name>
</gene>
<evidence type="ECO:0000256" key="1">
    <source>
        <dbReference type="SAM" id="MobiDB-lite"/>
    </source>
</evidence>
<dbReference type="InterPro" id="IPR002035">
    <property type="entry name" value="VWF_A"/>
</dbReference>
<feature type="transmembrane region" description="Helical" evidence="2">
    <location>
        <begin position="12"/>
        <end position="29"/>
    </location>
</feature>
<feature type="transmembrane region" description="Helical" evidence="2">
    <location>
        <begin position="773"/>
        <end position="792"/>
    </location>
</feature>
<dbReference type="Gene3D" id="3.40.50.410">
    <property type="entry name" value="von Willebrand factor, type A domain"/>
    <property type="match status" value="1"/>
</dbReference>
<feature type="domain" description="VWFA" evidence="3">
    <location>
        <begin position="73"/>
        <end position="241"/>
    </location>
</feature>